<name>A0A7G7GAQ3_9BACT</name>
<feature type="domain" description="Lipid/polyisoprenoid-binding YceI-like" evidence="1">
    <location>
        <begin position="28"/>
        <end position="202"/>
    </location>
</feature>
<sequence length="204" mass="22478">MKIVFLSILLILTFVYNGIFSPNQAKVNFTLDPDKSIVEWSGASPKVSHQGSFAVTCQELQITDEQIQGGTFVIPIASIKNYDLPKAIKPVLLKHLKSKDFFNLALYPEAIFKITQVEPLIVPAVGDTTAANTRVTGDLTLLGQTHAISFPAKIEVQENNVLVDAAFKLDRTQWGMNYAADPALDNRHIFPEVAIRLKVAGSRN</sequence>
<dbReference type="PANTHER" id="PTHR34406:SF1">
    <property type="entry name" value="PROTEIN YCEI"/>
    <property type="match status" value="1"/>
</dbReference>
<dbReference type="InterPro" id="IPR007372">
    <property type="entry name" value="Lipid/polyisoprenoid-bd_YceI"/>
</dbReference>
<dbReference type="RefSeq" id="WP_185270718.1">
    <property type="nucleotide sequence ID" value="NZ_CP055156.1"/>
</dbReference>
<accession>A0A7G7GAQ3</accession>
<protein>
    <submittedName>
        <fullName evidence="2">YceI family protein</fullName>
    </submittedName>
</protein>
<dbReference type="AlphaFoldDB" id="A0A7G7GAQ3"/>
<dbReference type="Proteomes" id="UP000515237">
    <property type="component" value="Chromosome"/>
</dbReference>
<dbReference type="KEGG" id="aswu:HUW51_16470"/>
<dbReference type="EMBL" id="CP055156">
    <property type="protein sequence ID" value="QNF34237.1"/>
    <property type="molecule type" value="Genomic_DNA"/>
</dbReference>
<evidence type="ECO:0000259" key="1">
    <source>
        <dbReference type="SMART" id="SM00867"/>
    </source>
</evidence>
<dbReference type="Gene3D" id="2.40.128.110">
    <property type="entry name" value="Lipid/polyisoprenoid-binding, YceI-like"/>
    <property type="match status" value="1"/>
</dbReference>
<dbReference type="Pfam" id="PF04264">
    <property type="entry name" value="YceI"/>
    <property type="match status" value="1"/>
</dbReference>
<dbReference type="SMART" id="SM00867">
    <property type="entry name" value="YceI"/>
    <property type="match status" value="1"/>
</dbReference>
<gene>
    <name evidence="2" type="ORF">HUW51_16470</name>
</gene>
<organism evidence="2 3">
    <name type="scientific">Adhaeribacter swui</name>
    <dbReference type="NCBI Taxonomy" id="2086471"/>
    <lineage>
        <taxon>Bacteria</taxon>
        <taxon>Pseudomonadati</taxon>
        <taxon>Bacteroidota</taxon>
        <taxon>Cytophagia</taxon>
        <taxon>Cytophagales</taxon>
        <taxon>Hymenobacteraceae</taxon>
        <taxon>Adhaeribacter</taxon>
    </lineage>
</organism>
<reference evidence="2 3" key="1">
    <citation type="journal article" date="2018" name="Int. J. Syst. Evol. Microbiol.">
        <title>Adhaeribacter swui sp. nov., isolated from wet mud.</title>
        <authorList>
            <person name="Kim D.U."/>
            <person name="Kim K.W."/>
            <person name="Kang M.S."/>
            <person name="Kim J.Y."/>
            <person name="Jang J.H."/>
            <person name="Kim M.K."/>
        </authorList>
    </citation>
    <scope>NUCLEOTIDE SEQUENCE [LARGE SCALE GENOMIC DNA]</scope>
    <source>
        <strain evidence="2 3">KCTC 52873</strain>
    </source>
</reference>
<evidence type="ECO:0000313" key="2">
    <source>
        <dbReference type="EMBL" id="QNF34237.1"/>
    </source>
</evidence>
<dbReference type="PANTHER" id="PTHR34406">
    <property type="entry name" value="PROTEIN YCEI"/>
    <property type="match status" value="1"/>
</dbReference>
<dbReference type="InterPro" id="IPR036761">
    <property type="entry name" value="TTHA0802/YceI-like_sf"/>
</dbReference>
<dbReference type="SUPFAM" id="SSF101874">
    <property type="entry name" value="YceI-like"/>
    <property type="match status" value="1"/>
</dbReference>
<evidence type="ECO:0000313" key="3">
    <source>
        <dbReference type="Proteomes" id="UP000515237"/>
    </source>
</evidence>
<proteinExistence type="predicted"/>
<keyword evidence="3" id="KW-1185">Reference proteome</keyword>